<organism evidence="13 14">
    <name type="scientific">Glycomyces tritici</name>
    <dbReference type="NCBI Taxonomy" id="2665176"/>
    <lineage>
        <taxon>Bacteria</taxon>
        <taxon>Bacillati</taxon>
        <taxon>Actinomycetota</taxon>
        <taxon>Actinomycetes</taxon>
        <taxon>Glycomycetales</taxon>
        <taxon>Glycomycetaceae</taxon>
        <taxon>Glycomyces</taxon>
    </lineage>
</organism>
<comment type="function">
    <text evidence="10">Endonuclease that specifically degrades the RNA of RNA-DNA hybrids.</text>
</comment>
<dbReference type="InterPro" id="IPR013766">
    <property type="entry name" value="Thioredoxin_domain"/>
</dbReference>
<keyword evidence="14" id="KW-1185">Reference proteome</keyword>
<keyword evidence="5 10" id="KW-0540">Nuclease</keyword>
<comment type="cofactor">
    <cofactor evidence="10">
        <name>Mg(2+)</name>
        <dbReference type="ChEBI" id="CHEBI:18420"/>
    </cofactor>
    <text evidence="10">Binds 1 Mg(2+) ion per subunit. May bind a second metal ion at a regulatory site, or after substrate binding.</text>
</comment>
<evidence type="ECO:0000256" key="5">
    <source>
        <dbReference type="ARBA" id="ARBA00022722"/>
    </source>
</evidence>
<dbReference type="SUPFAM" id="SSF53098">
    <property type="entry name" value="Ribonuclease H-like"/>
    <property type="match status" value="1"/>
</dbReference>
<sequence length="472" mass="51108">MPKPDANEDTAVIYTDGACSGNPGPGGWGVYYQWGAHEKELYGAEKATTNNRMELMAAIQALETLKRPMDVVLYTDSSYVRNGITTWMNGWKRNGWINSKKEPVKNADLWRRLDEAAARHNVDWRWVKGHAGDPGNERADRLACKGRDEAAGRRLFPPRRVPHRDRPPLPSHDENGTITTMSDQVPSRFSGGVDLSTLAAAAQQQAAQAQQGGLPGSGVLAIDVTDATVQTEVLERSLDALVIVAFWADQVPESLQVRDILQRLAAEAGGAWVLAKADVLQNQQLAAALQLQSLPAVVALAQGRPLDLLQGPQTEQGLRQWIGRVTQAAGLDVPQPLDPELANAENLMVEGQLDAAEAAYDKYLKNHPASGEAEAGLAQVRMLRRVGALPDNAVAISDADPDNIDAALAAADLQLLSGQAEAAYERLIALVAKNFGEDRERLRKRLVELFTVAGVDDPAVAKARRKLSAVLF</sequence>
<accession>A0ABT7YIK3</accession>
<dbReference type="Gene3D" id="3.40.30.10">
    <property type="entry name" value="Glutaredoxin"/>
    <property type="match status" value="1"/>
</dbReference>
<dbReference type="HAMAP" id="MF_00042">
    <property type="entry name" value="RNase_H"/>
    <property type="match status" value="1"/>
</dbReference>
<gene>
    <name evidence="10 13" type="primary">rnhA</name>
    <name evidence="13" type="ORF">QWI33_01920</name>
</gene>
<keyword evidence="6 10" id="KW-0479">Metal-binding</keyword>
<feature type="binding site" evidence="10">
    <location>
        <position position="54"/>
    </location>
    <ligand>
        <name>Mg(2+)</name>
        <dbReference type="ChEBI" id="CHEBI:18420"/>
        <label>1</label>
    </ligand>
</feature>
<evidence type="ECO:0000256" key="4">
    <source>
        <dbReference type="ARBA" id="ARBA00012180"/>
    </source>
</evidence>
<proteinExistence type="inferred from homology"/>
<dbReference type="PANTHER" id="PTHR10642">
    <property type="entry name" value="RIBONUCLEASE H1"/>
    <property type="match status" value="1"/>
</dbReference>
<comment type="similarity">
    <text evidence="2 10">Belongs to the RNase H family.</text>
</comment>
<dbReference type="InterPro" id="IPR050092">
    <property type="entry name" value="RNase_H"/>
</dbReference>
<dbReference type="PANTHER" id="PTHR10642:SF26">
    <property type="entry name" value="RIBONUCLEASE H1"/>
    <property type="match status" value="1"/>
</dbReference>
<dbReference type="InterPro" id="IPR002156">
    <property type="entry name" value="RNaseH_domain"/>
</dbReference>
<feature type="compositionally biased region" description="Basic and acidic residues" evidence="11">
    <location>
        <begin position="164"/>
        <end position="175"/>
    </location>
</feature>
<feature type="binding site" evidence="10">
    <location>
        <position position="76"/>
    </location>
    <ligand>
        <name>Mg(2+)</name>
        <dbReference type="ChEBI" id="CHEBI:18420"/>
        <label>1</label>
    </ligand>
</feature>
<dbReference type="InterPro" id="IPR036249">
    <property type="entry name" value="Thioredoxin-like_sf"/>
</dbReference>
<keyword evidence="7 10" id="KW-0255">Endonuclease</keyword>
<feature type="domain" description="RNase H type-1" evidence="12">
    <location>
        <begin position="7"/>
        <end position="148"/>
    </location>
</feature>
<dbReference type="Gene3D" id="1.25.40.10">
    <property type="entry name" value="Tetratricopeptide repeat domain"/>
    <property type="match status" value="1"/>
</dbReference>
<evidence type="ECO:0000256" key="10">
    <source>
        <dbReference type="HAMAP-Rule" id="MF_00042"/>
    </source>
</evidence>
<dbReference type="Pfam" id="PF14561">
    <property type="entry name" value="TPR_20"/>
    <property type="match status" value="1"/>
</dbReference>
<dbReference type="InterPro" id="IPR012337">
    <property type="entry name" value="RNaseH-like_sf"/>
</dbReference>
<dbReference type="Pfam" id="PF00075">
    <property type="entry name" value="RNase_H"/>
    <property type="match status" value="1"/>
</dbReference>
<dbReference type="InterPro" id="IPR011990">
    <property type="entry name" value="TPR-like_helical_dom_sf"/>
</dbReference>
<evidence type="ECO:0000256" key="11">
    <source>
        <dbReference type="SAM" id="MobiDB-lite"/>
    </source>
</evidence>
<keyword evidence="8 10" id="KW-0378">Hydrolase</keyword>
<reference evidence="13" key="1">
    <citation type="submission" date="2023-06" db="EMBL/GenBank/DDBJ databases">
        <title>Gycomyces niveus sp.nov., a novel actinomycete isolated from soil in Shouguang.</title>
        <authorList>
            <person name="Yang X."/>
            <person name="Zhao J."/>
        </authorList>
    </citation>
    <scope>NUCLEOTIDE SEQUENCE</scope>
    <source>
        <strain evidence="13">NEAU C2</strain>
    </source>
</reference>
<dbReference type="Gene3D" id="3.30.420.10">
    <property type="entry name" value="Ribonuclease H-like superfamily/Ribonuclease H"/>
    <property type="match status" value="1"/>
</dbReference>
<keyword evidence="9 10" id="KW-0460">Magnesium</keyword>
<evidence type="ECO:0000256" key="8">
    <source>
        <dbReference type="ARBA" id="ARBA00022801"/>
    </source>
</evidence>
<evidence type="ECO:0000256" key="2">
    <source>
        <dbReference type="ARBA" id="ARBA00005300"/>
    </source>
</evidence>
<evidence type="ECO:0000313" key="14">
    <source>
        <dbReference type="Proteomes" id="UP001171902"/>
    </source>
</evidence>
<feature type="binding site" evidence="10">
    <location>
        <position position="16"/>
    </location>
    <ligand>
        <name>Mg(2+)</name>
        <dbReference type="ChEBI" id="CHEBI:18420"/>
        <label>1</label>
    </ligand>
</feature>
<evidence type="ECO:0000313" key="13">
    <source>
        <dbReference type="EMBL" id="MDN3238467.1"/>
    </source>
</evidence>
<comment type="caution">
    <text evidence="13">The sequence shown here is derived from an EMBL/GenBank/DDBJ whole genome shotgun (WGS) entry which is preliminary data.</text>
</comment>
<dbReference type="SUPFAM" id="SSF52833">
    <property type="entry name" value="Thioredoxin-like"/>
    <property type="match status" value="1"/>
</dbReference>
<dbReference type="EMBL" id="JAUEMJ010000001">
    <property type="protein sequence ID" value="MDN3238467.1"/>
    <property type="molecule type" value="Genomic_DNA"/>
</dbReference>
<dbReference type="InterPro" id="IPR022892">
    <property type="entry name" value="RNaseHI"/>
</dbReference>
<dbReference type="NCBIfam" id="NF001236">
    <property type="entry name" value="PRK00203.1"/>
    <property type="match status" value="1"/>
</dbReference>
<keyword evidence="10" id="KW-0963">Cytoplasm</keyword>
<evidence type="ECO:0000256" key="6">
    <source>
        <dbReference type="ARBA" id="ARBA00022723"/>
    </source>
</evidence>
<dbReference type="CDD" id="cd09278">
    <property type="entry name" value="RNase_HI_prokaryote_like"/>
    <property type="match status" value="1"/>
</dbReference>
<dbReference type="InterPro" id="IPR036397">
    <property type="entry name" value="RNaseH_sf"/>
</dbReference>
<evidence type="ECO:0000256" key="1">
    <source>
        <dbReference type="ARBA" id="ARBA00000077"/>
    </source>
</evidence>
<comment type="subcellular location">
    <subcellularLocation>
        <location evidence="10">Cytoplasm</location>
    </subcellularLocation>
</comment>
<evidence type="ECO:0000259" key="12">
    <source>
        <dbReference type="PROSITE" id="PS50879"/>
    </source>
</evidence>
<comment type="catalytic activity">
    <reaction evidence="1 10">
        <text>Endonucleolytic cleavage to 5'-phosphomonoester.</text>
        <dbReference type="EC" id="3.1.26.4"/>
    </reaction>
</comment>
<dbReference type="Proteomes" id="UP001171902">
    <property type="component" value="Unassembled WGS sequence"/>
</dbReference>
<dbReference type="EC" id="3.1.26.4" evidence="4 10"/>
<name>A0ABT7YIK3_9ACTN</name>
<dbReference type="PROSITE" id="PS50879">
    <property type="entry name" value="RNASE_H_1"/>
    <property type="match status" value="1"/>
</dbReference>
<feature type="binding site" evidence="10">
    <location>
        <position position="16"/>
    </location>
    <ligand>
        <name>Mg(2+)</name>
        <dbReference type="ChEBI" id="CHEBI:18420"/>
        <label>2</label>
    </ligand>
</feature>
<evidence type="ECO:0000256" key="7">
    <source>
        <dbReference type="ARBA" id="ARBA00022759"/>
    </source>
</evidence>
<feature type="region of interest" description="Disordered" evidence="11">
    <location>
        <begin position="148"/>
        <end position="186"/>
    </location>
</feature>
<protein>
    <recommendedName>
        <fullName evidence="4 10">Ribonuclease H</fullName>
        <shortName evidence="10">RNase H</shortName>
        <ecNumber evidence="4 10">3.1.26.4</ecNumber>
    </recommendedName>
</protein>
<comment type="subunit">
    <text evidence="3 10">Monomer.</text>
</comment>
<evidence type="ECO:0000256" key="3">
    <source>
        <dbReference type="ARBA" id="ARBA00011245"/>
    </source>
</evidence>
<evidence type="ECO:0000256" key="9">
    <source>
        <dbReference type="ARBA" id="ARBA00022842"/>
    </source>
</evidence>
<dbReference type="GO" id="GO:0004523">
    <property type="term" value="F:RNA-DNA hybrid ribonuclease activity"/>
    <property type="evidence" value="ECO:0007669"/>
    <property type="project" value="UniProtKB-EC"/>
</dbReference>
<feature type="binding site" evidence="10">
    <location>
        <position position="140"/>
    </location>
    <ligand>
        <name>Mg(2+)</name>
        <dbReference type="ChEBI" id="CHEBI:18420"/>
        <label>2</label>
    </ligand>
</feature>
<dbReference type="Pfam" id="PF00085">
    <property type="entry name" value="Thioredoxin"/>
    <property type="match status" value="1"/>
</dbReference>
<feature type="compositionally biased region" description="Polar residues" evidence="11">
    <location>
        <begin position="176"/>
        <end position="186"/>
    </location>
</feature>